<dbReference type="RefSeq" id="WP_250917620.1">
    <property type="nucleotide sequence ID" value="NZ_JAMQAW010000002.1"/>
</dbReference>
<organism evidence="5 6">
    <name type="scientific">Streptomyces albipurpureus</name>
    <dbReference type="NCBI Taxonomy" id="2897419"/>
    <lineage>
        <taxon>Bacteria</taxon>
        <taxon>Bacillati</taxon>
        <taxon>Actinomycetota</taxon>
        <taxon>Actinomycetes</taxon>
        <taxon>Kitasatosporales</taxon>
        <taxon>Streptomycetaceae</taxon>
        <taxon>Streptomyces</taxon>
    </lineage>
</organism>
<dbReference type="Gene3D" id="3.60.40.10">
    <property type="entry name" value="PPM-type phosphatase domain"/>
    <property type="match status" value="1"/>
</dbReference>
<dbReference type="Pfam" id="PF08447">
    <property type="entry name" value="PAS_3"/>
    <property type="match status" value="1"/>
</dbReference>
<dbReference type="SUPFAM" id="SSF55785">
    <property type="entry name" value="PYP-like sensor domain (PAS domain)"/>
    <property type="match status" value="1"/>
</dbReference>
<accession>A0ABT0UG72</accession>
<feature type="domain" description="PAC" evidence="4">
    <location>
        <begin position="367"/>
        <end position="423"/>
    </location>
</feature>
<dbReference type="InterPro" id="IPR003018">
    <property type="entry name" value="GAF"/>
</dbReference>
<dbReference type="Pfam" id="PF01590">
    <property type="entry name" value="GAF"/>
    <property type="match status" value="1"/>
</dbReference>
<dbReference type="Gene3D" id="3.30.450.20">
    <property type="entry name" value="PAS domain"/>
    <property type="match status" value="1"/>
</dbReference>
<proteinExistence type="predicted"/>
<feature type="domain" description="PAS" evidence="3">
    <location>
        <begin position="297"/>
        <end position="369"/>
    </location>
</feature>
<dbReference type="SMART" id="SM00331">
    <property type="entry name" value="PP2C_SIG"/>
    <property type="match status" value="1"/>
</dbReference>
<dbReference type="PANTHER" id="PTHR43156">
    <property type="entry name" value="STAGE II SPORULATION PROTEIN E-RELATED"/>
    <property type="match status" value="1"/>
</dbReference>
<comment type="caution">
    <text evidence="5">The sequence shown here is derived from an EMBL/GenBank/DDBJ whole genome shotgun (WGS) entry which is preliminary data.</text>
</comment>
<evidence type="ECO:0000259" key="3">
    <source>
        <dbReference type="PROSITE" id="PS50112"/>
    </source>
</evidence>
<keyword evidence="1" id="KW-0378">Hydrolase</keyword>
<evidence type="ECO:0000259" key="4">
    <source>
        <dbReference type="PROSITE" id="PS50113"/>
    </source>
</evidence>
<dbReference type="InterPro" id="IPR000700">
    <property type="entry name" value="PAS-assoc_C"/>
</dbReference>
<dbReference type="CDD" id="cd00130">
    <property type="entry name" value="PAS"/>
    <property type="match status" value="1"/>
</dbReference>
<evidence type="ECO:0000256" key="2">
    <source>
        <dbReference type="SAM" id="MobiDB-lite"/>
    </source>
</evidence>
<feature type="compositionally biased region" description="Low complexity" evidence="2">
    <location>
        <begin position="104"/>
        <end position="119"/>
    </location>
</feature>
<name>A0ABT0UG72_9ACTN</name>
<reference evidence="5" key="1">
    <citation type="submission" date="2022-06" db="EMBL/GenBank/DDBJ databases">
        <title>Genome public.</title>
        <authorList>
            <person name="Sun Q."/>
        </authorList>
    </citation>
    <scope>NUCLEOTIDE SEQUENCE</scope>
    <source>
        <strain evidence="5">CWNU-1</strain>
    </source>
</reference>
<gene>
    <name evidence="5" type="ORF">NBG84_02900</name>
</gene>
<evidence type="ECO:0000256" key="1">
    <source>
        <dbReference type="ARBA" id="ARBA00022801"/>
    </source>
</evidence>
<evidence type="ECO:0000313" key="6">
    <source>
        <dbReference type="Proteomes" id="UP001431429"/>
    </source>
</evidence>
<dbReference type="NCBIfam" id="TIGR00229">
    <property type="entry name" value="sensory_box"/>
    <property type="match status" value="1"/>
</dbReference>
<dbReference type="InterPro" id="IPR052016">
    <property type="entry name" value="Bact_Sigma-Reg"/>
</dbReference>
<dbReference type="Pfam" id="PF07228">
    <property type="entry name" value="SpoIIE"/>
    <property type="match status" value="1"/>
</dbReference>
<dbReference type="InterPro" id="IPR001932">
    <property type="entry name" value="PPM-type_phosphatase-like_dom"/>
</dbReference>
<dbReference type="InterPro" id="IPR035965">
    <property type="entry name" value="PAS-like_dom_sf"/>
</dbReference>
<dbReference type="PROSITE" id="PS50112">
    <property type="entry name" value="PAS"/>
    <property type="match status" value="1"/>
</dbReference>
<feature type="compositionally biased region" description="Pro residues" evidence="2">
    <location>
        <begin position="47"/>
        <end position="67"/>
    </location>
</feature>
<dbReference type="Gene3D" id="3.30.450.40">
    <property type="match status" value="2"/>
</dbReference>
<dbReference type="InterPro" id="IPR036457">
    <property type="entry name" value="PPM-type-like_dom_sf"/>
</dbReference>
<feature type="region of interest" description="Disordered" evidence="2">
    <location>
        <begin position="1"/>
        <end position="119"/>
    </location>
</feature>
<evidence type="ECO:0000313" key="5">
    <source>
        <dbReference type="EMBL" id="MCM2387271.1"/>
    </source>
</evidence>
<dbReference type="SUPFAM" id="SSF81606">
    <property type="entry name" value="PP2C-like"/>
    <property type="match status" value="1"/>
</dbReference>
<feature type="compositionally biased region" description="Polar residues" evidence="2">
    <location>
        <begin position="1"/>
        <end position="10"/>
    </location>
</feature>
<dbReference type="Pfam" id="PF13185">
    <property type="entry name" value="GAF_2"/>
    <property type="match status" value="1"/>
</dbReference>
<sequence>MAAQGSSPGDQDQPPPHAPAHRPPDPVRPSDASAPSAQESAHDPNPASRPPPHTTPGPPPEQPPPGRPGTVPEAEAATQRSTTEAVGPTGTPPAADSTSGTKSTTRPDPADTPTAAARPTLRESVIRLLSSPDADTLLATAIDVALAGIAPDAGAVFIADEDGWLRLAGHRGMDTEIIERFPVVAPDSPLPLATAVREQRAVYGVAEDLMVRYPDLSDMLNVAMDYVVLPLMVDDRCLGGLVVRFARISSLSAEDEQLLAMVADVFAHRLEHLLVLELSGPPAGAPVADSATGRLSRRTRLELAMSSGNIGAFEWDISTGTLIWDERTVKLFGIESEGFDSRITSFLDAIHPDDRAPVQQAIEESMKTGEYHVVCRAVWPDGTHHWLEAKGKVERTEGGEPGSMVGVVWDITEQREREGRREARREFVLRVTSAFAAALTTQDVLDAMTGTVLPELGAHAIAIHIELDGRLLLAGAAGYPDETMERLRLIGAEGDGPMAAALRAGHPLFFRTREEYVQRFPDQRFRPSPGHQALVFMPLASADGTVGTCLISYAEPRDFGSDDQIIIAAVGGILAQSLARARLSDLFRHRMTELQELMMPRTLDRLAGYEIAARYLPAAEGMQVGGDWFDMMPREGGGASFVIGDVQGHSAQAAGVMGQLRTALRAHASDGYRAEHLMARGNQTLWGLDTERFATCCIVDVAPPGDLQIVRAGHPSPLQCEPDGTVRELEVPGGLPLGYAPDDRYPVFHGQLRPGATLLLYTDGLVDRPDRPYETAVAAVSAAVSQWMKEAGEGRADASSSLGTPLEELAHILVSDAFTDPGYDDVAVLLIRRLPLP</sequence>
<dbReference type="InterPro" id="IPR000014">
    <property type="entry name" value="PAS"/>
</dbReference>
<dbReference type="EMBL" id="JAMQAW010000002">
    <property type="protein sequence ID" value="MCM2387271.1"/>
    <property type="molecule type" value="Genomic_DNA"/>
</dbReference>
<dbReference type="InterPro" id="IPR029016">
    <property type="entry name" value="GAF-like_dom_sf"/>
</dbReference>
<dbReference type="PANTHER" id="PTHR43156:SF2">
    <property type="entry name" value="STAGE II SPORULATION PROTEIN E"/>
    <property type="match status" value="1"/>
</dbReference>
<keyword evidence="6" id="KW-1185">Reference proteome</keyword>
<dbReference type="Gene3D" id="2.10.70.100">
    <property type="match status" value="1"/>
</dbReference>
<protein>
    <submittedName>
        <fullName evidence="5">SpoIIE family protein phosphatase</fullName>
    </submittedName>
</protein>
<dbReference type="PROSITE" id="PS50113">
    <property type="entry name" value="PAC"/>
    <property type="match status" value="1"/>
</dbReference>
<dbReference type="SMART" id="SM00065">
    <property type="entry name" value="GAF"/>
    <property type="match status" value="2"/>
</dbReference>
<dbReference type="Proteomes" id="UP001431429">
    <property type="component" value="Unassembled WGS sequence"/>
</dbReference>
<dbReference type="SMART" id="SM00091">
    <property type="entry name" value="PAS"/>
    <property type="match status" value="1"/>
</dbReference>
<dbReference type="SUPFAM" id="SSF55781">
    <property type="entry name" value="GAF domain-like"/>
    <property type="match status" value="2"/>
</dbReference>
<dbReference type="InterPro" id="IPR013655">
    <property type="entry name" value="PAS_fold_3"/>
</dbReference>